<name>A0A2V5L4E6_9MICC</name>
<accession>A0A2V5L4E6</accession>
<protein>
    <submittedName>
        <fullName evidence="1">FAD-binding protein</fullName>
    </submittedName>
</protein>
<evidence type="ECO:0000313" key="1">
    <source>
        <dbReference type="EMBL" id="PYI65432.1"/>
    </source>
</evidence>
<organism evidence="1 2">
    <name type="scientific">Arthrobacter livingstonensis</name>
    <dbReference type="NCBI Taxonomy" id="670078"/>
    <lineage>
        <taxon>Bacteria</taxon>
        <taxon>Bacillati</taxon>
        <taxon>Actinomycetota</taxon>
        <taxon>Actinomycetes</taxon>
        <taxon>Micrococcales</taxon>
        <taxon>Micrococcaceae</taxon>
        <taxon>Arthrobacter</taxon>
    </lineage>
</organism>
<proteinExistence type="predicted"/>
<sequence>MLTARPTEATTTIVIGSGFSGLAMAAELNRQGIKAIVVDCSAPNLAAPVTGGISLDAMGERSEILRLLEHYAHRHDLDIRPATRALGIRHTPAATPAGRQWEVQTATGTLTAHSIVFTRGALSQLRRMLHSVGISTGQGLGAAMHSLGLYLIGVGELAVPTTQETLHQAKRAGASISARVASRNTAAVPAAV</sequence>
<dbReference type="Gene3D" id="3.50.50.60">
    <property type="entry name" value="FAD/NAD(P)-binding domain"/>
    <property type="match status" value="2"/>
</dbReference>
<evidence type="ECO:0000313" key="2">
    <source>
        <dbReference type="Proteomes" id="UP000247832"/>
    </source>
</evidence>
<comment type="caution">
    <text evidence="1">The sequence shown here is derived from an EMBL/GenBank/DDBJ whole genome shotgun (WGS) entry which is preliminary data.</text>
</comment>
<dbReference type="Proteomes" id="UP000247832">
    <property type="component" value="Unassembled WGS sequence"/>
</dbReference>
<dbReference type="InterPro" id="IPR036188">
    <property type="entry name" value="FAD/NAD-bd_sf"/>
</dbReference>
<reference evidence="1 2" key="1">
    <citation type="submission" date="2018-05" db="EMBL/GenBank/DDBJ databases">
        <title>Genetic diversity of glacier-inhabiting Cryobacterium bacteria in China and description of Cryobacterium mengkeensis sp. nov. and Arthrobacter glacialis sp. nov.</title>
        <authorList>
            <person name="Liu Q."/>
            <person name="Xin Y.-H."/>
        </authorList>
    </citation>
    <scope>NUCLEOTIDE SEQUENCE [LARGE SCALE GENOMIC DNA]</scope>
    <source>
        <strain evidence="1 2">LI2</strain>
    </source>
</reference>
<dbReference type="AlphaFoldDB" id="A0A2V5L4E6"/>
<dbReference type="SUPFAM" id="SSF51905">
    <property type="entry name" value="FAD/NAD(P)-binding domain"/>
    <property type="match status" value="1"/>
</dbReference>
<keyword evidence="2" id="KW-1185">Reference proteome</keyword>
<dbReference type="EMBL" id="QJVD01000025">
    <property type="protein sequence ID" value="PYI65432.1"/>
    <property type="molecule type" value="Genomic_DNA"/>
</dbReference>
<dbReference type="OrthoDB" id="4932555at2"/>
<gene>
    <name evidence="1" type="ORF">CVV68_18525</name>
</gene>